<feature type="region of interest" description="Disordered" evidence="4">
    <location>
        <begin position="1"/>
        <end position="65"/>
    </location>
</feature>
<feature type="compositionally biased region" description="Polar residues" evidence="4">
    <location>
        <begin position="189"/>
        <end position="200"/>
    </location>
</feature>
<dbReference type="GO" id="GO:0000981">
    <property type="term" value="F:DNA-binding transcription factor activity, RNA polymerase II-specific"/>
    <property type="evidence" value="ECO:0007669"/>
    <property type="project" value="InterPro"/>
</dbReference>
<evidence type="ECO:0000313" key="6">
    <source>
        <dbReference type="EMBL" id="KAF2157762.1"/>
    </source>
</evidence>
<feature type="region of interest" description="Disordered" evidence="4">
    <location>
        <begin position="105"/>
        <end position="126"/>
    </location>
</feature>
<dbReference type="PROSITE" id="PS00463">
    <property type="entry name" value="ZN2_CY6_FUNGAL_1"/>
    <property type="match status" value="1"/>
</dbReference>
<gene>
    <name evidence="6" type="ORF">K461DRAFT_264616</name>
</gene>
<evidence type="ECO:0000256" key="1">
    <source>
        <dbReference type="ARBA" id="ARBA00004123"/>
    </source>
</evidence>
<dbReference type="InterPro" id="IPR001138">
    <property type="entry name" value="Zn2Cys6_DnaBD"/>
</dbReference>
<dbReference type="Pfam" id="PF00172">
    <property type="entry name" value="Zn_clus"/>
    <property type="match status" value="1"/>
</dbReference>
<evidence type="ECO:0000256" key="2">
    <source>
        <dbReference type="ARBA" id="ARBA00022723"/>
    </source>
</evidence>
<name>A0A9P4J9F0_9PEZI</name>
<dbReference type="SUPFAM" id="SSF57701">
    <property type="entry name" value="Zn2/Cys6 DNA-binding domain"/>
    <property type="match status" value="1"/>
</dbReference>
<proteinExistence type="predicted"/>
<reference evidence="6" key="1">
    <citation type="journal article" date="2020" name="Stud. Mycol.">
        <title>101 Dothideomycetes genomes: a test case for predicting lifestyles and emergence of pathogens.</title>
        <authorList>
            <person name="Haridas S."/>
            <person name="Albert R."/>
            <person name="Binder M."/>
            <person name="Bloem J."/>
            <person name="Labutti K."/>
            <person name="Salamov A."/>
            <person name="Andreopoulos B."/>
            <person name="Baker S."/>
            <person name="Barry K."/>
            <person name="Bills G."/>
            <person name="Bluhm B."/>
            <person name="Cannon C."/>
            <person name="Castanera R."/>
            <person name="Culley D."/>
            <person name="Daum C."/>
            <person name="Ezra D."/>
            <person name="Gonzalez J."/>
            <person name="Henrissat B."/>
            <person name="Kuo A."/>
            <person name="Liang C."/>
            <person name="Lipzen A."/>
            <person name="Lutzoni F."/>
            <person name="Magnuson J."/>
            <person name="Mondo S."/>
            <person name="Nolan M."/>
            <person name="Ohm R."/>
            <person name="Pangilinan J."/>
            <person name="Park H.-J."/>
            <person name="Ramirez L."/>
            <person name="Alfaro M."/>
            <person name="Sun H."/>
            <person name="Tritt A."/>
            <person name="Yoshinaga Y."/>
            <person name="Zwiers L.-H."/>
            <person name="Turgeon B."/>
            <person name="Goodwin S."/>
            <person name="Spatafora J."/>
            <person name="Crous P."/>
            <person name="Grigoriev I."/>
        </authorList>
    </citation>
    <scope>NUCLEOTIDE SEQUENCE</scope>
    <source>
        <strain evidence="6">CBS 260.36</strain>
    </source>
</reference>
<dbReference type="Pfam" id="PF04082">
    <property type="entry name" value="Fungal_trans"/>
    <property type="match status" value="1"/>
</dbReference>
<organism evidence="6 7">
    <name type="scientific">Myriangium duriaei CBS 260.36</name>
    <dbReference type="NCBI Taxonomy" id="1168546"/>
    <lineage>
        <taxon>Eukaryota</taxon>
        <taxon>Fungi</taxon>
        <taxon>Dikarya</taxon>
        <taxon>Ascomycota</taxon>
        <taxon>Pezizomycotina</taxon>
        <taxon>Dothideomycetes</taxon>
        <taxon>Dothideomycetidae</taxon>
        <taxon>Myriangiales</taxon>
        <taxon>Myriangiaceae</taxon>
        <taxon>Myriangium</taxon>
    </lineage>
</organism>
<evidence type="ECO:0000259" key="5">
    <source>
        <dbReference type="PROSITE" id="PS50048"/>
    </source>
</evidence>
<protein>
    <recommendedName>
        <fullName evidence="5">Zn(2)-C6 fungal-type domain-containing protein</fullName>
    </recommendedName>
</protein>
<dbReference type="GO" id="GO:0003677">
    <property type="term" value="F:DNA binding"/>
    <property type="evidence" value="ECO:0007669"/>
    <property type="project" value="InterPro"/>
</dbReference>
<dbReference type="Proteomes" id="UP000799439">
    <property type="component" value="Unassembled WGS sequence"/>
</dbReference>
<dbReference type="GO" id="GO:0005634">
    <property type="term" value="C:nucleus"/>
    <property type="evidence" value="ECO:0007669"/>
    <property type="project" value="UniProtKB-SubCell"/>
</dbReference>
<evidence type="ECO:0000313" key="7">
    <source>
        <dbReference type="Proteomes" id="UP000799439"/>
    </source>
</evidence>
<keyword evidence="2" id="KW-0479">Metal-binding</keyword>
<sequence>MAQAHALAQGHGQTQAQVQPLPPSQPPPPPQILNHARSDSQTATIEGSPASGGLTQTYRRNGKPFSCEPCRRGKLKCGHELPTCSRCLRRGKARDCIYHPAPMTKTRDSPVGIQKESRTTTPTAMRSNTAPQLKNLTFIPPPLPAQHTQPSQPSPAQDAFPLNGHGRFRSAGSVPLAANNSSSSVSPSITSRPTPHSGQTRGIEIMKDKTGFLGSSAFSAIFTENKRSLGIVDDEPDRSSSPSPVSAEKVHQGAEVLSLLRDMNVFTIFLQRWFEFADSITMIRPMYACWIEGIKENFGDMLSNYKNVTDLYSLSELVWRNTQQSVPMDGNTTPLQWGRLHTGQNLRWETVGALYSVCVIVAIDLSEWDPAFNKAKTIAKDRYDLTEKLRTAMETCLSFSRECESITDLYVCVLFESVLILESIRGDTHFQAWVRIGEVINTCIHLGLHQEKHQDENTPFLVNEIRIRLFDILYGHDKSLSTFLGRPPRLSHRYCVLQLPLDLSDEEMMLEGPDLQRALDSLDNGWNTHGRFYRSTWRRVWAAHAQLREDILEIALGTNNQNLLERGEQIRENIRRIDETLPDFIKVSVLDVLAHCQNSHHPVIAKWERGRVQGNVLHLVSIKSGMLHTSLLLEKALINRLKSGTTVALIQHARLLLSYMLAVSAKRDFLSVFQLDLTFMIAFHGIPAAGILAVELLKQEKTQQYTPDVLPRSETIQDLSVFISALAAVEPNAVGGGNYAICNKAKKVLKQVMDKILSPRPATSGPEPDPAIYDDSNMYFPQHGSDADFLNWLENIEWERGSLFNT</sequence>
<dbReference type="GO" id="GO:0008270">
    <property type="term" value="F:zinc ion binding"/>
    <property type="evidence" value="ECO:0007669"/>
    <property type="project" value="InterPro"/>
</dbReference>
<feature type="compositionally biased region" description="Low complexity" evidence="4">
    <location>
        <begin position="1"/>
        <end position="19"/>
    </location>
</feature>
<feature type="compositionally biased region" description="Polar residues" evidence="4">
    <location>
        <begin position="146"/>
        <end position="155"/>
    </location>
</feature>
<evidence type="ECO:0000256" key="3">
    <source>
        <dbReference type="ARBA" id="ARBA00023242"/>
    </source>
</evidence>
<dbReference type="GO" id="GO:0006351">
    <property type="term" value="P:DNA-templated transcription"/>
    <property type="evidence" value="ECO:0007669"/>
    <property type="project" value="InterPro"/>
</dbReference>
<feature type="region of interest" description="Disordered" evidence="4">
    <location>
        <begin position="140"/>
        <end position="201"/>
    </location>
</feature>
<keyword evidence="7" id="KW-1185">Reference proteome</keyword>
<dbReference type="InterPro" id="IPR007219">
    <property type="entry name" value="XnlR_reg_dom"/>
</dbReference>
<dbReference type="CDD" id="cd12148">
    <property type="entry name" value="fungal_TF_MHR"/>
    <property type="match status" value="1"/>
</dbReference>
<comment type="caution">
    <text evidence="6">The sequence shown here is derived from an EMBL/GenBank/DDBJ whole genome shotgun (WGS) entry which is preliminary data.</text>
</comment>
<dbReference type="CDD" id="cd00067">
    <property type="entry name" value="GAL4"/>
    <property type="match status" value="1"/>
</dbReference>
<dbReference type="SMART" id="SM00066">
    <property type="entry name" value="GAL4"/>
    <property type="match status" value="1"/>
</dbReference>
<dbReference type="AlphaFoldDB" id="A0A9P4J9F0"/>
<dbReference type="InterPro" id="IPR036864">
    <property type="entry name" value="Zn2-C6_fun-type_DNA-bd_sf"/>
</dbReference>
<dbReference type="SMART" id="SM00906">
    <property type="entry name" value="Fungal_trans"/>
    <property type="match status" value="1"/>
</dbReference>
<comment type="subcellular location">
    <subcellularLocation>
        <location evidence="1">Nucleus</location>
    </subcellularLocation>
</comment>
<dbReference type="Gene3D" id="4.10.240.10">
    <property type="entry name" value="Zn(2)-C6 fungal-type DNA-binding domain"/>
    <property type="match status" value="1"/>
</dbReference>
<dbReference type="InterPro" id="IPR050613">
    <property type="entry name" value="Sec_Metabolite_Reg"/>
</dbReference>
<dbReference type="PANTHER" id="PTHR31001">
    <property type="entry name" value="UNCHARACTERIZED TRANSCRIPTIONAL REGULATORY PROTEIN"/>
    <property type="match status" value="1"/>
</dbReference>
<dbReference type="EMBL" id="ML996081">
    <property type="protein sequence ID" value="KAF2157762.1"/>
    <property type="molecule type" value="Genomic_DNA"/>
</dbReference>
<feature type="compositionally biased region" description="Low complexity" evidence="4">
    <location>
        <begin position="173"/>
        <end position="188"/>
    </location>
</feature>
<accession>A0A9P4J9F0</accession>
<feature type="domain" description="Zn(2)-C6 fungal-type" evidence="5">
    <location>
        <begin position="66"/>
        <end position="98"/>
    </location>
</feature>
<evidence type="ECO:0000256" key="4">
    <source>
        <dbReference type="SAM" id="MobiDB-lite"/>
    </source>
</evidence>
<dbReference type="PANTHER" id="PTHR31001:SF40">
    <property type="entry name" value="ZN(II)2CYS6 TRANSCRIPTION FACTOR (EUROFUNG)"/>
    <property type="match status" value="1"/>
</dbReference>
<feature type="compositionally biased region" description="Pro residues" evidence="4">
    <location>
        <begin position="20"/>
        <end position="31"/>
    </location>
</feature>
<keyword evidence="3" id="KW-0539">Nucleus</keyword>
<dbReference type="PROSITE" id="PS50048">
    <property type="entry name" value="ZN2_CY6_FUNGAL_2"/>
    <property type="match status" value="1"/>
</dbReference>
<dbReference type="OrthoDB" id="4898680at2759"/>